<keyword evidence="3" id="KW-1185">Reference proteome</keyword>
<feature type="compositionally biased region" description="Low complexity" evidence="1">
    <location>
        <begin position="663"/>
        <end position="679"/>
    </location>
</feature>
<reference evidence="2" key="1">
    <citation type="submission" date="2016-06" db="EMBL/GenBank/DDBJ databases">
        <title>Draft Genome sequence of the fungus Inonotus baumii.</title>
        <authorList>
            <person name="Zhu H."/>
            <person name="Lin W."/>
        </authorList>
    </citation>
    <scope>NUCLEOTIDE SEQUENCE</scope>
    <source>
        <strain evidence="2">821</strain>
    </source>
</reference>
<protein>
    <submittedName>
        <fullName evidence="2">Uncharacterized protein</fullName>
    </submittedName>
</protein>
<dbReference type="EMBL" id="LNZH02000210">
    <property type="protein sequence ID" value="OCB85358.1"/>
    <property type="molecule type" value="Genomic_DNA"/>
</dbReference>
<feature type="region of interest" description="Disordered" evidence="1">
    <location>
        <begin position="398"/>
        <end position="424"/>
    </location>
</feature>
<feature type="region of interest" description="Disordered" evidence="1">
    <location>
        <begin position="456"/>
        <end position="522"/>
    </location>
</feature>
<evidence type="ECO:0000313" key="2">
    <source>
        <dbReference type="EMBL" id="OCB85358.1"/>
    </source>
</evidence>
<dbReference type="AlphaFoldDB" id="A0A9Q5HSU2"/>
<proteinExistence type="predicted"/>
<feature type="compositionally biased region" description="Polar residues" evidence="1">
    <location>
        <begin position="19"/>
        <end position="30"/>
    </location>
</feature>
<evidence type="ECO:0000256" key="1">
    <source>
        <dbReference type="SAM" id="MobiDB-lite"/>
    </source>
</evidence>
<feature type="compositionally biased region" description="Basic and acidic residues" evidence="1">
    <location>
        <begin position="510"/>
        <end position="519"/>
    </location>
</feature>
<feature type="region of interest" description="Disordered" evidence="1">
    <location>
        <begin position="345"/>
        <end position="376"/>
    </location>
</feature>
<feature type="region of interest" description="Disordered" evidence="1">
    <location>
        <begin position="1"/>
        <end position="30"/>
    </location>
</feature>
<feature type="region of interest" description="Disordered" evidence="1">
    <location>
        <begin position="86"/>
        <end position="132"/>
    </location>
</feature>
<dbReference type="Proteomes" id="UP000757232">
    <property type="component" value="Unassembled WGS sequence"/>
</dbReference>
<sequence>MEIMGVSPTSFDVRHESVPSMSTPKPLSPLKTTSSLPNFLSGPNVFANVAGPSRHMVRRLLMSGLRSCVTQPTHLTLKISSPLRAYSPLTSRVPPPPIDTSCTTPTRSGPQPLERVPTEPASAPPPRQQPTTDELAVLGIKVRDFAFEPNTLPRVPTIRRPFFRELKRQPQETSEDFEARKRNEARRLEFNTPRRRDEISKHLETLRFAFDSPRTKGTSSGGLTPSSRSGGAFANHIDLGILSTGSNWGSRSNVGAGPSPGGPRARLPLQRQPSEIYIPHARTGMSSMFPSMDLFISSQHARHGSTSSSSRLSNVNDSQVRKTFVSSQLPDSDWDWLTRSFSRGSQSQAQGSASQPAFIAHDSQDSQTGSEMDDEEYVKTPLVAPNGSLVFGDEFNLSNNATSADSDRSILTNDESSSERHPGPNIVQMDYSVINCSALPESQVAELFPVEIGGPDENVSASQMGLESQDLLSQPAWQQQSQSQALSWTQAQESGEQRDVEMPASQPEAEENRITDCDRTLTLTPTPSFARVSSIVVSPTRASASANSNHSATSSQPRPIPRFSPRSSPLRRSPSSRSLASAHSHSSLRRCPSLNSGSGLSRLPTLASFKTESSLSAVSTSLSSAGKARYNLRTPSPKKAKLLGVPSLISPSASRPRTRSRAHSAPASKRGTANVVRAAGARRTRSAAAQARSRVKGVRKGRAEDDDVVMAEEAKC</sequence>
<organism evidence="2 3">
    <name type="scientific">Sanghuangporus baumii</name>
    <name type="common">Phellinus baumii</name>
    <dbReference type="NCBI Taxonomy" id="108892"/>
    <lineage>
        <taxon>Eukaryota</taxon>
        <taxon>Fungi</taxon>
        <taxon>Dikarya</taxon>
        <taxon>Basidiomycota</taxon>
        <taxon>Agaricomycotina</taxon>
        <taxon>Agaricomycetes</taxon>
        <taxon>Hymenochaetales</taxon>
        <taxon>Hymenochaetaceae</taxon>
        <taxon>Sanghuangporus</taxon>
    </lineage>
</organism>
<feature type="region of interest" description="Disordered" evidence="1">
    <location>
        <begin position="248"/>
        <end position="269"/>
    </location>
</feature>
<comment type="caution">
    <text evidence="2">The sequence shown here is derived from an EMBL/GenBank/DDBJ whole genome shotgun (WGS) entry which is preliminary data.</text>
</comment>
<gene>
    <name evidence="2" type="ORF">A7U60_g7667</name>
</gene>
<feature type="compositionally biased region" description="Polar residues" evidence="1">
    <location>
        <begin position="398"/>
        <end position="415"/>
    </location>
</feature>
<feature type="compositionally biased region" description="Low complexity" evidence="1">
    <location>
        <begin position="542"/>
        <end position="585"/>
    </location>
</feature>
<name>A0A9Q5HSU2_SANBA</name>
<feature type="compositionally biased region" description="Polar residues" evidence="1">
    <location>
        <begin position="100"/>
        <end position="109"/>
    </location>
</feature>
<accession>A0A9Q5HSU2</accession>
<feature type="compositionally biased region" description="Low complexity" evidence="1">
    <location>
        <begin position="471"/>
        <end position="492"/>
    </location>
</feature>
<evidence type="ECO:0000313" key="3">
    <source>
        <dbReference type="Proteomes" id="UP000757232"/>
    </source>
</evidence>
<feature type="region of interest" description="Disordered" evidence="1">
    <location>
        <begin position="541"/>
        <end position="597"/>
    </location>
</feature>
<feature type="compositionally biased region" description="Low complexity" evidence="1">
    <location>
        <begin position="345"/>
        <end position="355"/>
    </location>
</feature>
<feature type="region of interest" description="Disordered" evidence="1">
    <location>
        <begin position="648"/>
        <end position="705"/>
    </location>
</feature>
<dbReference type="OrthoDB" id="10688537at2759"/>